<organism evidence="2 3">
    <name type="scientific">Adineta steineri</name>
    <dbReference type="NCBI Taxonomy" id="433720"/>
    <lineage>
        <taxon>Eukaryota</taxon>
        <taxon>Metazoa</taxon>
        <taxon>Spiralia</taxon>
        <taxon>Gnathifera</taxon>
        <taxon>Rotifera</taxon>
        <taxon>Eurotatoria</taxon>
        <taxon>Bdelloidea</taxon>
        <taxon>Adinetida</taxon>
        <taxon>Adinetidae</taxon>
        <taxon>Adineta</taxon>
    </lineage>
</organism>
<dbReference type="Proteomes" id="UP000663868">
    <property type="component" value="Unassembled WGS sequence"/>
</dbReference>
<evidence type="ECO:0000313" key="3">
    <source>
        <dbReference type="Proteomes" id="UP000663868"/>
    </source>
</evidence>
<proteinExistence type="predicted"/>
<dbReference type="AlphaFoldDB" id="A0A820KY70"/>
<keyword evidence="1" id="KW-0175">Coiled coil</keyword>
<dbReference type="EMBL" id="CAJOBB010018375">
    <property type="protein sequence ID" value="CAF4348308.1"/>
    <property type="molecule type" value="Genomic_DNA"/>
</dbReference>
<protein>
    <submittedName>
        <fullName evidence="2">Uncharacterized protein</fullName>
    </submittedName>
</protein>
<evidence type="ECO:0000256" key="1">
    <source>
        <dbReference type="SAM" id="Coils"/>
    </source>
</evidence>
<feature type="non-terminal residue" evidence="2">
    <location>
        <position position="1"/>
    </location>
</feature>
<feature type="coiled-coil region" evidence="1">
    <location>
        <begin position="35"/>
        <end position="127"/>
    </location>
</feature>
<evidence type="ECO:0000313" key="2">
    <source>
        <dbReference type="EMBL" id="CAF4348308.1"/>
    </source>
</evidence>
<sequence>MRQMFWIGRHDPAVMGESMYELRHHIYAKDNLEIVDKLKHEKQMNEMNIEREQLKQQFETLKTTCNELENECTLLTTSNENDLIEITKKQEEISDEQAKLVELTQIVEQKEMDKKHLTDRNQSLSDRLFSQQTDAELQRHIRSNSELKQQHEVLLSTLLLEQQLHSTTTNEHKRLVKE</sequence>
<reference evidence="2" key="1">
    <citation type="submission" date="2021-02" db="EMBL/GenBank/DDBJ databases">
        <authorList>
            <person name="Nowell W R."/>
        </authorList>
    </citation>
    <scope>NUCLEOTIDE SEQUENCE</scope>
</reference>
<gene>
    <name evidence="2" type="ORF">KXQ929_LOCUS48115</name>
</gene>
<accession>A0A820KY70</accession>
<name>A0A820KY70_9BILA</name>
<comment type="caution">
    <text evidence="2">The sequence shown here is derived from an EMBL/GenBank/DDBJ whole genome shotgun (WGS) entry which is preliminary data.</text>
</comment>